<dbReference type="PANTHER" id="PTHR46472:SF1">
    <property type="entry name" value="NUCLEOREDOXIN"/>
    <property type="match status" value="1"/>
</dbReference>
<proteinExistence type="predicted"/>
<protein>
    <submittedName>
        <fullName evidence="2">Thioredoxin-like protein</fullName>
    </submittedName>
</protein>
<dbReference type="AlphaFoldDB" id="A0A023BCY6"/>
<dbReference type="OMA" id="CYLGENN"/>
<accession>A0A023BCY6</accession>
<dbReference type="GO" id="GO:0030178">
    <property type="term" value="P:negative regulation of Wnt signaling pathway"/>
    <property type="evidence" value="ECO:0007669"/>
    <property type="project" value="TreeGrafter"/>
</dbReference>
<dbReference type="GeneID" id="22910612"/>
<sequence length="208" mass="23556">MKNQPGDYSTIVSDPMPDYRPYCNRPGVCGPCGGQNGPEQAEPELPVSGLLGKHNGSIKTARGAPVRWDENTSIALYFGAGNLRKSRNLTPWLSNFYETINKSGKRQKLEIIYIPLDFTADEYAAHRSRMPWPALDFANKEAIEEFQREYAVFTPLDNPNYGAGPRYRAPHLTIISKDGLAIRDIPLVDENTIKNNLSKWDFYNARFW</sequence>
<keyword evidence="3" id="KW-1185">Reference proteome</keyword>
<dbReference type="OrthoDB" id="189920at2759"/>
<evidence type="ECO:0000313" key="3">
    <source>
        <dbReference type="Proteomes" id="UP000019763"/>
    </source>
</evidence>
<dbReference type="RefSeq" id="XP_011128749.1">
    <property type="nucleotide sequence ID" value="XM_011130447.1"/>
</dbReference>
<feature type="domain" description="Thioredoxin-like fold" evidence="1">
    <location>
        <begin position="72"/>
        <end position="179"/>
    </location>
</feature>
<dbReference type="eggNOG" id="ENOG502SG60">
    <property type="taxonomic scope" value="Eukaryota"/>
</dbReference>
<dbReference type="InterPro" id="IPR012336">
    <property type="entry name" value="Thioredoxin-like_fold"/>
</dbReference>
<dbReference type="GO" id="GO:0005634">
    <property type="term" value="C:nucleus"/>
    <property type="evidence" value="ECO:0007669"/>
    <property type="project" value="TreeGrafter"/>
</dbReference>
<dbReference type="VEuPathDB" id="CryptoDB:GNI_009980"/>
<gene>
    <name evidence="2" type="ORF">GNI_009980</name>
</gene>
<reference evidence="2" key="1">
    <citation type="submission" date="2013-12" db="EMBL/GenBank/DDBJ databases">
        <authorList>
            <person name="Omoto C.K."/>
            <person name="Sibley D."/>
            <person name="Venepally P."/>
            <person name="Hadjithomas M."/>
            <person name="Karamycheva S."/>
            <person name="Brunk B."/>
            <person name="Roos D."/>
            <person name="Caler E."/>
            <person name="Lorenzi H."/>
        </authorList>
    </citation>
    <scope>NUCLEOTIDE SEQUENCE</scope>
</reference>
<name>A0A023BCY6_GRENI</name>
<comment type="caution">
    <text evidence="2">The sequence shown here is derived from an EMBL/GenBank/DDBJ whole genome shotgun (WGS) entry which is preliminary data.</text>
</comment>
<organism evidence="2 3">
    <name type="scientific">Gregarina niphandrodes</name>
    <name type="common">Septate eugregarine</name>
    <dbReference type="NCBI Taxonomy" id="110365"/>
    <lineage>
        <taxon>Eukaryota</taxon>
        <taxon>Sar</taxon>
        <taxon>Alveolata</taxon>
        <taxon>Apicomplexa</taxon>
        <taxon>Conoidasida</taxon>
        <taxon>Gregarinasina</taxon>
        <taxon>Eugregarinorida</taxon>
        <taxon>Gregarinidae</taxon>
        <taxon>Gregarina</taxon>
    </lineage>
</organism>
<dbReference type="EMBL" id="AFNH02000076">
    <property type="protein sequence ID" value="EZG86539.1"/>
    <property type="molecule type" value="Genomic_DNA"/>
</dbReference>
<dbReference type="GO" id="GO:0004791">
    <property type="term" value="F:thioredoxin-disulfide reductase (NADPH) activity"/>
    <property type="evidence" value="ECO:0007669"/>
    <property type="project" value="TreeGrafter"/>
</dbReference>
<dbReference type="Proteomes" id="UP000019763">
    <property type="component" value="Unassembled WGS sequence"/>
</dbReference>
<dbReference type="PANTHER" id="PTHR46472">
    <property type="entry name" value="NUCLEOREDOXIN"/>
    <property type="match status" value="1"/>
</dbReference>
<dbReference type="Gene3D" id="3.40.30.10">
    <property type="entry name" value="Glutaredoxin"/>
    <property type="match status" value="1"/>
</dbReference>
<evidence type="ECO:0000313" key="2">
    <source>
        <dbReference type="EMBL" id="EZG86539.1"/>
    </source>
</evidence>
<dbReference type="Pfam" id="PF13905">
    <property type="entry name" value="Thioredoxin_8"/>
    <property type="match status" value="1"/>
</dbReference>
<dbReference type="GO" id="GO:0031397">
    <property type="term" value="P:negative regulation of protein ubiquitination"/>
    <property type="evidence" value="ECO:0007669"/>
    <property type="project" value="TreeGrafter"/>
</dbReference>
<evidence type="ECO:0000259" key="1">
    <source>
        <dbReference type="Pfam" id="PF13905"/>
    </source>
</evidence>